<name>A0ABD5NZE4_9EURY</name>
<feature type="domain" description="Profilin fold" evidence="1">
    <location>
        <begin position="15"/>
        <end position="108"/>
    </location>
</feature>
<dbReference type="Pfam" id="PF26420">
    <property type="entry name" value="Halo_prof"/>
    <property type="match status" value="2"/>
</dbReference>
<dbReference type="AlphaFoldDB" id="A0ABD5NZE4"/>
<gene>
    <name evidence="2" type="ORF">ACFOZ7_10190</name>
</gene>
<dbReference type="EMBL" id="JBHSDJ010000029">
    <property type="protein sequence ID" value="MFC4247364.1"/>
    <property type="molecule type" value="Genomic_DNA"/>
</dbReference>
<organism evidence="2 3">
    <name type="scientific">Natribaculum luteum</name>
    <dbReference type="NCBI Taxonomy" id="1586232"/>
    <lineage>
        <taxon>Archaea</taxon>
        <taxon>Methanobacteriati</taxon>
        <taxon>Methanobacteriota</taxon>
        <taxon>Stenosarchaea group</taxon>
        <taxon>Halobacteria</taxon>
        <taxon>Halobacteriales</taxon>
        <taxon>Natrialbaceae</taxon>
        <taxon>Natribaculum</taxon>
    </lineage>
</organism>
<feature type="domain" description="Profilin fold" evidence="1">
    <location>
        <begin position="134"/>
        <end position="225"/>
    </location>
</feature>
<dbReference type="RefSeq" id="WP_246966039.1">
    <property type="nucleotide sequence ID" value="NZ_CP095397.1"/>
</dbReference>
<sequence length="242" mass="26360">MTDGLETDVDGATDAAARRDEVVAAVTAHAGEIARELALLGGGDYGQETFVTDAGAWTLKYDAGDVQYLRFEPTSGSETYVVSTKQPPKPEALADAMADYDAFVEAYNRHVASFDGVLEDVSTEFPAVASTESLVVERDRIVRRIRDVADAIAGELHRYDGEYGTFSKTISKTRWELKWDGAVASYLRVGGEGGVYLLSQYEPPSIPDLRQYVGDVPAFVAAYNDHVDDLEADLSRVSFDPD</sequence>
<proteinExistence type="predicted"/>
<evidence type="ECO:0000313" key="3">
    <source>
        <dbReference type="Proteomes" id="UP001595821"/>
    </source>
</evidence>
<accession>A0ABD5NZE4</accession>
<comment type="caution">
    <text evidence="2">The sequence shown here is derived from an EMBL/GenBank/DDBJ whole genome shotgun (WGS) entry which is preliminary data.</text>
</comment>
<evidence type="ECO:0000259" key="1">
    <source>
        <dbReference type="Pfam" id="PF26420"/>
    </source>
</evidence>
<dbReference type="GeneID" id="71854007"/>
<evidence type="ECO:0000313" key="2">
    <source>
        <dbReference type="EMBL" id="MFC4247364.1"/>
    </source>
</evidence>
<reference evidence="2 3" key="1">
    <citation type="journal article" date="2014" name="Int. J. Syst. Evol. Microbiol.">
        <title>Complete genome sequence of Corynebacterium casei LMG S-19264T (=DSM 44701T), isolated from a smear-ripened cheese.</title>
        <authorList>
            <consortium name="US DOE Joint Genome Institute (JGI-PGF)"/>
            <person name="Walter F."/>
            <person name="Albersmeier A."/>
            <person name="Kalinowski J."/>
            <person name="Ruckert C."/>
        </authorList>
    </citation>
    <scope>NUCLEOTIDE SEQUENCE [LARGE SCALE GENOMIC DNA]</scope>
    <source>
        <strain evidence="2 3">IBRC-M 10912</strain>
    </source>
</reference>
<dbReference type="InterPro" id="IPR058872">
    <property type="entry name" value="Halo_prof"/>
</dbReference>
<protein>
    <recommendedName>
        <fullName evidence="1">Profilin fold domain-containing protein</fullName>
    </recommendedName>
</protein>
<dbReference type="Proteomes" id="UP001595821">
    <property type="component" value="Unassembled WGS sequence"/>
</dbReference>